<evidence type="ECO:0000313" key="3">
    <source>
        <dbReference type="EMBL" id="CAG2221997.1"/>
    </source>
</evidence>
<dbReference type="PANTHER" id="PTHR22803">
    <property type="entry name" value="MANNOSE, PHOSPHOLIPASE, LECTIN RECEPTOR RELATED"/>
    <property type="match status" value="1"/>
</dbReference>
<keyword evidence="4" id="KW-1185">Reference proteome</keyword>
<organism evidence="3 4">
    <name type="scientific">Mytilus edulis</name>
    <name type="common">Blue mussel</name>
    <dbReference type="NCBI Taxonomy" id="6550"/>
    <lineage>
        <taxon>Eukaryota</taxon>
        <taxon>Metazoa</taxon>
        <taxon>Spiralia</taxon>
        <taxon>Lophotrochozoa</taxon>
        <taxon>Mollusca</taxon>
        <taxon>Bivalvia</taxon>
        <taxon>Autobranchia</taxon>
        <taxon>Pteriomorphia</taxon>
        <taxon>Mytilida</taxon>
        <taxon>Mytiloidea</taxon>
        <taxon>Mytilidae</taxon>
        <taxon>Mytilinae</taxon>
        <taxon>Mytilus</taxon>
    </lineage>
</organism>
<dbReference type="OrthoDB" id="6143316at2759"/>
<accession>A0A8S3SVB5</accession>
<dbReference type="InterPro" id="IPR001304">
    <property type="entry name" value="C-type_lectin-like"/>
</dbReference>
<dbReference type="AlphaFoldDB" id="A0A8S3SVB5"/>
<sequence>MTLDKNLSQWTVTLQRLLRHLRKMFKSVNNIKNHMVTMKTTLEKSLKSGNRSQFGNRIKEDYGGYLVKNDNSSENEWLHIKENIVKAEGYWIGLTDLIEGEWRWNIDQSLATFKAWYGGYGSVGPRSNCVTFISNRSKWLDTSCKSGYYYICERNFSLCSVMHKVFVIFLICSTKSALALEIQHLPCFTAESKQDLNDARKEIGTVDSYITKMVETIENDVQKSVNIMKNHLVKMKNNVGKNH</sequence>
<dbReference type="PROSITE" id="PS00615">
    <property type="entry name" value="C_TYPE_LECTIN_1"/>
    <property type="match status" value="1"/>
</dbReference>
<evidence type="ECO:0000313" key="4">
    <source>
        <dbReference type="Proteomes" id="UP000683360"/>
    </source>
</evidence>
<dbReference type="InterPro" id="IPR016187">
    <property type="entry name" value="CTDL_fold"/>
</dbReference>
<dbReference type="PROSITE" id="PS50041">
    <property type="entry name" value="C_TYPE_LECTIN_2"/>
    <property type="match status" value="1"/>
</dbReference>
<evidence type="ECO:0000259" key="2">
    <source>
        <dbReference type="PROSITE" id="PS50041"/>
    </source>
</evidence>
<dbReference type="InterPro" id="IPR016186">
    <property type="entry name" value="C-type_lectin-like/link_sf"/>
</dbReference>
<reference evidence="3" key="1">
    <citation type="submission" date="2021-03" db="EMBL/GenBank/DDBJ databases">
        <authorList>
            <person name="Bekaert M."/>
        </authorList>
    </citation>
    <scope>NUCLEOTIDE SEQUENCE</scope>
</reference>
<protein>
    <submittedName>
        <fullName evidence="3">COLEC12</fullName>
    </submittedName>
</protein>
<evidence type="ECO:0000256" key="1">
    <source>
        <dbReference type="ARBA" id="ARBA00023157"/>
    </source>
</evidence>
<feature type="domain" description="C-type lectin" evidence="2">
    <location>
        <begin position="59"/>
        <end position="153"/>
    </location>
</feature>
<dbReference type="SMART" id="SM00034">
    <property type="entry name" value="CLECT"/>
    <property type="match status" value="1"/>
</dbReference>
<keyword evidence="1" id="KW-1015">Disulfide bond</keyword>
<dbReference type="SUPFAM" id="SSF56436">
    <property type="entry name" value="C-type lectin-like"/>
    <property type="match status" value="1"/>
</dbReference>
<dbReference type="Proteomes" id="UP000683360">
    <property type="component" value="Unassembled WGS sequence"/>
</dbReference>
<dbReference type="EMBL" id="CAJPWZ010001715">
    <property type="protein sequence ID" value="CAG2221997.1"/>
    <property type="molecule type" value="Genomic_DNA"/>
</dbReference>
<dbReference type="Gene3D" id="3.10.100.10">
    <property type="entry name" value="Mannose-Binding Protein A, subunit A"/>
    <property type="match status" value="1"/>
</dbReference>
<dbReference type="InterPro" id="IPR018378">
    <property type="entry name" value="C-type_lectin_CS"/>
</dbReference>
<dbReference type="InterPro" id="IPR050111">
    <property type="entry name" value="C-type_lectin/snaclec_domain"/>
</dbReference>
<name>A0A8S3SVB5_MYTED</name>
<comment type="caution">
    <text evidence="3">The sequence shown here is derived from an EMBL/GenBank/DDBJ whole genome shotgun (WGS) entry which is preliminary data.</text>
</comment>
<dbReference type="CDD" id="cd00037">
    <property type="entry name" value="CLECT"/>
    <property type="match status" value="1"/>
</dbReference>
<proteinExistence type="predicted"/>
<dbReference type="Pfam" id="PF00059">
    <property type="entry name" value="Lectin_C"/>
    <property type="match status" value="1"/>
</dbReference>
<gene>
    <name evidence="3" type="ORF">MEDL_35364</name>
</gene>